<proteinExistence type="predicted"/>
<gene>
    <name evidence="2" type="ORF">DYB32_003371</name>
</gene>
<dbReference type="EMBL" id="QUSY01000204">
    <property type="protein sequence ID" value="RHY31566.1"/>
    <property type="molecule type" value="Genomic_DNA"/>
</dbReference>
<feature type="compositionally biased region" description="Acidic residues" evidence="1">
    <location>
        <begin position="62"/>
        <end position="101"/>
    </location>
</feature>
<keyword evidence="3" id="KW-1185">Reference proteome</keyword>
<sequence>VIDQLLKEEEDRLNQYMETLRYRSAPHPFGSKHRPIRGDAISHDQPIRDGNMQTNETYADRIDEDYEEDDEEQADTQDDEIILVDDDDDEADEDMDLDDEEIVRSPSPPPSNLEQAHQEPNDRATVHSSSDEGAATSSDANPLTWDFRRLR</sequence>
<feature type="compositionally biased region" description="Basic and acidic residues" evidence="1">
    <location>
        <begin position="116"/>
        <end position="125"/>
    </location>
</feature>
<evidence type="ECO:0000256" key="1">
    <source>
        <dbReference type="SAM" id="MobiDB-lite"/>
    </source>
</evidence>
<comment type="caution">
    <text evidence="2">The sequence shown here is derived from an EMBL/GenBank/DDBJ whole genome shotgun (WGS) entry which is preliminary data.</text>
</comment>
<reference evidence="2 3" key="1">
    <citation type="submission" date="2018-08" db="EMBL/GenBank/DDBJ databases">
        <title>Aphanomyces genome sequencing and annotation.</title>
        <authorList>
            <person name="Minardi D."/>
            <person name="Oidtmann B."/>
            <person name="Van Der Giezen M."/>
            <person name="Studholme D.J."/>
        </authorList>
    </citation>
    <scope>NUCLEOTIDE SEQUENCE [LARGE SCALE GENOMIC DNA]</scope>
    <source>
        <strain evidence="2 3">NJM0002</strain>
    </source>
</reference>
<evidence type="ECO:0000313" key="3">
    <source>
        <dbReference type="Proteomes" id="UP000285060"/>
    </source>
</evidence>
<dbReference type="AlphaFoldDB" id="A0A3R6WP43"/>
<dbReference type="Proteomes" id="UP000285060">
    <property type="component" value="Unassembled WGS sequence"/>
</dbReference>
<organism evidence="2 3">
    <name type="scientific">Aphanomyces invadans</name>
    <dbReference type="NCBI Taxonomy" id="157072"/>
    <lineage>
        <taxon>Eukaryota</taxon>
        <taxon>Sar</taxon>
        <taxon>Stramenopiles</taxon>
        <taxon>Oomycota</taxon>
        <taxon>Saprolegniomycetes</taxon>
        <taxon>Saprolegniales</taxon>
        <taxon>Verrucalvaceae</taxon>
        <taxon>Aphanomyces</taxon>
    </lineage>
</organism>
<feature type="compositionally biased region" description="Basic and acidic residues" evidence="1">
    <location>
        <begin position="36"/>
        <end position="47"/>
    </location>
</feature>
<feature type="region of interest" description="Disordered" evidence="1">
    <location>
        <begin position="24"/>
        <end position="151"/>
    </location>
</feature>
<protein>
    <submittedName>
        <fullName evidence="2">Uncharacterized protein</fullName>
    </submittedName>
</protein>
<name>A0A3R6WP43_9STRA</name>
<evidence type="ECO:0000313" key="2">
    <source>
        <dbReference type="EMBL" id="RHY31566.1"/>
    </source>
</evidence>
<accession>A0A3R6WP43</accession>
<feature type="non-terminal residue" evidence="2">
    <location>
        <position position="1"/>
    </location>
</feature>